<feature type="non-terminal residue" evidence="1">
    <location>
        <position position="65"/>
    </location>
</feature>
<dbReference type="EMBL" id="CACTIH010001889">
    <property type="protein sequence ID" value="CAA2967673.1"/>
    <property type="molecule type" value="Genomic_DNA"/>
</dbReference>
<dbReference type="Gramene" id="OE9A081667T1">
    <property type="protein sequence ID" value="OE9A081667C1"/>
    <property type="gene ID" value="OE9A081667"/>
</dbReference>
<name>A0A8S0QJL0_OLEEU</name>
<evidence type="ECO:0000313" key="1">
    <source>
        <dbReference type="EMBL" id="CAA2967673.1"/>
    </source>
</evidence>
<comment type="caution">
    <text evidence="1">The sequence shown here is derived from an EMBL/GenBank/DDBJ whole genome shotgun (WGS) entry which is preliminary data.</text>
</comment>
<protein>
    <submittedName>
        <fullName evidence="1">Uncharacterized protein</fullName>
    </submittedName>
</protein>
<gene>
    <name evidence="1" type="ORF">OLEA9_A081667</name>
</gene>
<reference evidence="1 2" key="1">
    <citation type="submission" date="2019-12" db="EMBL/GenBank/DDBJ databases">
        <authorList>
            <person name="Alioto T."/>
            <person name="Alioto T."/>
            <person name="Gomez Garrido J."/>
        </authorList>
    </citation>
    <scope>NUCLEOTIDE SEQUENCE [LARGE SCALE GENOMIC DNA]</scope>
</reference>
<accession>A0A8S0QJL0</accession>
<proteinExistence type="predicted"/>
<dbReference type="AlphaFoldDB" id="A0A8S0QJL0"/>
<dbReference type="Proteomes" id="UP000594638">
    <property type="component" value="Unassembled WGS sequence"/>
</dbReference>
<keyword evidence="2" id="KW-1185">Reference proteome</keyword>
<organism evidence="1 2">
    <name type="scientific">Olea europaea subsp. europaea</name>
    <dbReference type="NCBI Taxonomy" id="158383"/>
    <lineage>
        <taxon>Eukaryota</taxon>
        <taxon>Viridiplantae</taxon>
        <taxon>Streptophyta</taxon>
        <taxon>Embryophyta</taxon>
        <taxon>Tracheophyta</taxon>
        <taxon>Spermatophyta</taxon>
        <taxon>Magnoliopsida</taxon>
        <taxon>eudicotyledons</taxon>
        <taxon>Gunneridae</taxon>
        <taxon>Pentapetalae</taxon>
        <taxon>asterids</taxon>
        <taxon>lamiids</taxon>
        <taxon>Lamiales</taxon>
        <taxon>Oleaceae</taxon>
        <taxon>Oleeae</taxon>
        <taxon>Olea</taxon>
    </lineage>
</organism>
<sequence length="65" mass="7814">MRLTNYSRNLSTPHRLTDYHNGQSTIAMKYRHQFDRLRQLTDYYDGRNSTVMADLHHIDRPTTTM</sequence>
<evidence type="ECO:0000313" key="2">
    <source>
        <dbReference type="Proteomes" id="UP000594638"/>
    </source>
</evidence>